<evidence type="ECO:0000313" key="4">
    <source>
        <dbReference type="Proteomes" id="UP000030765"/>
    </source>
</evidence>
<keyword evidence="4" id="KW-1185">Reference proteome</keyword>
<evidence type="ECO:0000256" key="1">
    <source>
        <dbReference type="SAM" id="MobiDB-lite"/>
    </source>
</evidence>
<protein>
    <submittedName>
        <fullName evidence="2 3">Uncharacterized protein</fullName>
    </submittedName>
</protein>
<name>A0A084VWS4_ANOSI</name>
<feature type="compositionally biased region" description="Polar residues" evidence="1">
    <location>
        <begin position="47"/>
        <end position="68"/>
    </location>
</feature>
<gene>
    <name evidence="2" type="ORF">ZHAS_00010115</name>
</gene>
<dbReference type="EnsemblMetazoa" id="ASIC010115-RA">
    <property type="protein sequence ID" value="ASIC010115-PA"/>
    <property type="gene ID" value="ASIC010115"/>
</dbReference>
<dbReference type="Proteomes" id="UP000030765">
    <property type="component" value="Unassembled WGS sequence"/>
</dbReference>
<dbReference type="EMBL" id="KE525185">
    <property type="protein sequence ID" value="KFB42418.1"/>
    <property type="molecule type" value="Genomic_DNA"/>
</dbReference>
<reference evidence="2 4" key="1">
    <citation type="journal article" date="2014" name="BMC Genomics">
        <title>Genome sequence of Anopheles sinensis provides insight into genetics basis of mosquito competence for malaria parasites.</title>
        <authorList>
            <person name="Zhou D."/>
            <person name="Zhang D."/>
            <person name="Ding G."/>
            <person name="Shi L."/>
            <person name="Hou Q."/>
            <person name="Ye Y."/>
            <person name="Xu Y."/>
            <person name="Zhou H."/>
            <person name="Xiong C."/>
            <person name="Li S."/>
            <person name="Yu J."/>
            <person name="Hong S."/>
            <person name="Yu X."/>
            <person name="Zou P."/>
            <person name="Chen C."/>
            <person name="Chang X."/>
            <person name="Wang W."/>
            <person name="Lv Y."/>
            <person name="Sun Y."/>
            <person name="Ma L."/>
            <person name="Shen B."/>
            <person name="Zhu C."/>
        </authorList>
    </citation>
    <scope>NUCLEOTIDE SEQUENCE [LARGE SCALE GENOMIC DNA]</scope>
</reference>
<feature type="compositionally biased region" description="Low complexity" evidence="1">
    <location>
        <begin position="103"/>
        <end position="116"/>
    </location>
</feature>
<proteinExistence type="predicted"/>
<dbReference type="VEuPathDB" id="VectorBase:ASIC010115"/>
<organism evidence="2">
    <name type="scientific">Anopheles sinensis</name>
    <name type="common">Mosquito</name>
    <dbReference type="NCBI Taxonomy" id="74873"/>
    <lineage>
        <taxon>Eukaryota</taxon>
        <taxon>Metazoa</taxon>
        <taxon>Ecdysozoa</taxon>
        <taxon>Arthropoda</taxon>
        <taxon>Hexapoda</taxon>
        <taxon>Insecta</taxon>
        <taxon>Pterygota</taxon>
        <taxon>Neoptera</taxon>
        <taxon>Endopterygota</taxon>
        <taxon>Diptera</taxon>
        <taxon>Nematocera</taxon>
        <taxon>Culicoidea</taxon>
        <taxon>Culicidae</taxon>
        <taxon>Anophelinae</taxon>
        <taxon>Anopheles</taxon>
    </lineage>
</organism>
<sequence length="130" mass="14374">MQRHLKCPSVQGGVLRVQAAQYSRCNSTLISCAFRCLPYREERQQASRTSFPFTSASQSEGKQPSSSHPIDRRDPTLSNIKTLANPKICTAKWFTASSENRVFGTEEPTTGFTETRPGNRDALSGSGAFR</sequence>
<reference evidence="3" key="2">
    <citation type="submission" date="2020-05" db="UniProtKB">
        <authorList>
            <consortium name="EnsemblMetazoa"/>
        </authorList>
    </citation>
    <scope>IDENTIFICATION</scope>
</reference>
<dbReference type="EMBL" id="ATLV01017747">
    <property type="status" value="NOT_ANNOTATED_CDS"/>
    <property type="molecule type" value="Genomic_DNA"/>
</dbReference>
<evidence type="ECO:0000313" key="3">
    <source>
        <dbReference type="EnsemblMetazoa" id="ASIC010115-PA"/>
    </source>
</evidence>
<evidence type="ECO:0000313" key="2">
    <source>
        <dbReference type="EMBL" id="KFB42418.1"/>
    </source>
</evidence>
<feature type="region of interest" description="Disordered" evidence="1">
    <location>
        <begin position="100"/>
        <end position="130"/>
    </location>
</feature>
<feature type="region of interest" description="Disordered" evidence="1">
    <location>
        <begin position="47"/>
        <end position="81"/>
    </location>
</feature>
<dbReference type="AlphaFoldDB" id="A0A084VWS4"/>
<accession>A0A084VWS4</accession>